<gene>
    <name evidence="1" type="ORF">CGC50_01635</name>
</gene>
<dbReference type="KEGG" id="cgh:CGC50_01635"/>
<sequence length="179" mass="21151">MELTQKLRHIFISDLEKCSPLMEEDLKGLLTNSTIPYLEGKDETDVRAFCFEYDHDDMSISFYALGEKSEIISDICLLLTEREENHFPSDRYASQEEILEDLLYETSLEEAQIEDLLSEYRKEKLSIFTHWFIARWKNVTEQLNITIDAYFSKINAFYKTDLNSLEPISTEEIEEKYNT</sequence>
<evidence type="ECO:0000313" key="2">
    <source>
        <dbReference type="Proteomes" id="UP000217250"/>
    </source>
</evidence>
<proteinExistence type="predicted"/>
<protein>
    <submittedName>
        <fullName evidence="1">Uncharacterized protein</fullName>
    </submittedName>
</protein>
<dbReference type="RefSeq" id="WP_095909422.1">
    <property type="nucleotide sequence ID" value="NZ_CAJPPZ010000103.1"/>
</dbReference>
<dbReference type="EMBL" id="CP022386">
    <property type="protein sequence ID" value="ATA85970.1"/>
    <property type="molecule type" value="Genomic_DNA"/>
</dbReference>
<evidence type="ECO:0000313" key="1">
    <source>
        <dbReference type="EMBL" id="ATA85970.1"/>
    </source>
</evidence>
<dbReference type="GeneID" id="84807265"/>
<accession>A0A250FLG7</accession>
<dbReference type="Proteomes" id="UP000217250">
    <property type="component" value="Chromosome"/>
</dbReference>
<dbReference type="AlphaFoldDB" id="A0A250FLG7"/>
<organism evidence="1 2">
    <name type="scientific">Capnocytophaga gingivalis</name>
    <dbReference type="NCBI Taxonomy" id="1017"/>
    <lineage>
        <taxon>Bacteria</taxon>
        <taxon>Pseudomonadati</taxon>
        <taxon>Bacteroidota</taxon>
        <taxon>Flavobacteriia</taxon>
        <taxon>Flavobacteriales</taxon>
        <taxon>Flavobacteriaceae</taxon>
        <taxon>Capnocytophaga</taxon>
    </lineage>
</organism>
<dbReference type="OrthoDB" id="1148946at2"/>
<name>A0A250FLG7_9FLAO</name>
<reference evidence="2" key="1">
    <citation type="submission" date="2017-06" db="EMBL/GenBank/DDBJ databases">
        <title>Capnocytophaga spp. assemblies.</title>
        <authorList>
            <person name="Gulvik C.A."/>
        </authorList>
    </citation>
    <scope>NUCLEOTIDE SEQUENCE [LARGE SCALE GENOMIC DNA]</scope>
    <source>
        <strain evidence="2">H1496</strain>
    </source>
</reference>